<organism evidence="2 3">
    <name type="scientific">Paracidovorax citrulli</name>
    <name type="common">Acidovorax citrulli</name>
    <dbReference type="NCBI Taxonomy" id="80869"/>
    <lineage>
        <taxon>Bacteria</taxon>
        <taxon>Pseudomonadati</taxon>
        <taxon>Pseudomonadota</taxon>
        <taxon>Betaproteobacteria</taxon>
        <taxon>Burkholderiales</taxon>
        <taxon>Comamonadaceae</taxon>
        <taxon>Paracidovorax</taxon>
    </lineage>
</organism>
<dbReference type="EMBL" id="CP127363">
    <property type="protein sequence ID" value="WIY47319.1"/>
    <property type="molecule type" value="Genomic_DNA"/>
</dbReference>
<evidence type="ECO:0000313" key="2">
    <source>
        <dbReference type="EMBL" id="WIY47319.1"/>
    </source>
</evidence>
<dbReference type="InterPro" id="IPR015927">
    <property type="entry name" value="Peptidase_S24_S26A/B/C"/>
</dbReference>
<protein>
    <submittedName>
        <fullName evidence="2">XRE family transcriptional regulator</fullName>
    </submittedName>
</protein>
<dbReference type="RefSeq" id="WP_011794885.1">
    <property type="nucleotide sequence ID" value="NZ_CP023687.1"/>
</dbReference>
<dbReference type="Pfam" id="PF00717">
    <property type="entry name" value="Peptidase_S24"/>
    <property type="match status" value="1"/>
</dbReference>
<dbReference type="CDD" id="cd06529">
    <property type="entry name" value="S24_LexA-like"/>
    <property type="match status" value="1"/>
</dbReference>
<dbReference type="SUPFAM" id="SSF47413">
    <property type="entry name" value="lambda repressor-like DNA-binding domains"/>
    <property type="match status" value="1"/>
</dbReference>
<dbReference type="Proteomes" id="UP001242732">
    <property type="component" value="Chromosome"/>
</dbReference>
<dbReference type="SUPFAM" id="SSF51306">
    <property type="entry name" value="LexA/Signal peptidase"/>
    <property type="match status" value="1"/>
</dbReference>
<dbReference type="InterPro" id="IPR039418">
    <property type="entry name" value="LexA-like"/>
</dbReference>
<dbReference type="InterPro" id="IPR036286">
    <property type="entry name" value="LexA/Signal_pep-like_sf"/>
</dbReference>
<dbReference type="PROSITE" id="PS50943">
    <property type="entry name" value="HTH_CROC1"/>
    <property type="match status" value="1"/>
</dbReference>
<dbReference type="CDD" id="cd00093">
    <property type="entry name" value="HTH_XRE"/>
    <property type="match status" value="1"/>
</dbReference>
<dbReference type="InterPro" id="IPR001387">
    <property type="entry name" value="Cro/C1-type_HTH"/>
</dbReference>
<keyword evidence="3" id="KW-1185">Reference proteome</keyword>
<evidence type="ECO:0000259" key="1">
    <source>
        <dbReference type="PROSITE" id="PS50943"/>
    </source>
</evidence>
<dbReference type="PANTHER" id="PTHR33516">
    <property type="entry name" value="LEXA REPRESSOR"/>
    <property type="match status" value="1"/>
</dbReference>
<dbReference type="Gene3D" id="2.10.109.10">
    <property type="entry name" value="Umud Fragment, subunit A"/>
    <property type="match status" value="1"/>
</dbReference>
<gene>
    <name evidence="2" type="ORF">QRO08_15940</name>
</gene>
<proteinExistence type="predicted"/>
<name>A0ABY9AKQ9_PARCI</name>
<sequence length="230" mass="25215">MQSFDTITPVKTIAERLRAARERAGLTQPALAQRANVSQGTIGNIESGLRKRPRDLLAIAAALHVSPLWLETGQGLMHGDHDQANVSTAPASMRPRRYPVISSVQAGEWEEIVDQFSPGDAEDWQDSPVDLGPNGFVLKLEGSSMTNPAGGRDNFPEGMYVHIHPGVEAQPGDYVVAKREADNKATFKKLVRVDGEQFLHAINPAWPKPYIKLEPGDRIIGKLKFAGWSF</sequence>
<dbReference type="InterPro" id="IPR010982">
    <property type="entry name" value="Lambda_DNA-bd_dom_sf"/>
</dbReference>
<accession>A0ABY9AKQ9</accession>
<evidence type="ECO:0000313" key="3">
    <source>
        <dbReference type="Proteomes" id="UP001242732"/>
    </source>
</evidence>
<dbReference type="PANTHER" id="PTHR33516:SF2">
    <property type="entry name" value="LEXA REPRESSOR-RELATED"/>
    <property type="match status" value="1"/>
</dbReference>
<dbReference type="SMART" id="SM00530">
    <property type="entry name" value="HTH_XRE"/>
    <property type="match status" value="1"/>
</dbReference>
<dbReference type="Pfam" id="PF13560">
    <property type="entry name" value="HTH_31"/>
    <property type="match status" value="1"/>
</dbReference>
<dbReference type="Gene3D" id="1.10.260.40">
    <property type="entry name" value="lambda repressor-like DNA-binding domains"/>
    <property type="match status" value="1"/>
</dbReference>
<reference evidence="2 3" key="1">
    <citation type="submission" date="2023-06" db="EMBL/GenBank/DDBJ databases">
        <authorList>
            <person name="Ham H."/>
            <person name="Park D.S."/>
        </authorList>
    </citation>
    <scope>NUCLEOTIDE SEQUENCE [LARGE SCALE GENOMIC DNA]</scope>
    <source>
        <strain evidence="2 3">KACC 17005</strain>
    </source>
</reference>
<dbReference type="InterPro" id="IPR050077">
    <property type="entry name" value="LexA_repressor"/>
</dbReference>
<feature type="domain" description="HTH cro/C1-type" evidence="1">
    <location>
        <begin position="17"/>
        <end position="70"/>
    </location>
</feature>